<dbReference type="eggNOG" id="ENOG502Z85G">
    <property type="taxonomic scope" value="Bacteria"/>
</dbReference>
<gene>
    <name evidence="1" type="ORF">MPL1_10427</name>
</gene>
<dbReference type="OrthoDB" id="5724405at2"/>
<dbReference type="PATRIC" id="fig|1286106.3.peg.2084"/>
<dbReference type="Proteomes" id="UP000012019">
    <property type="component" value="Unassembled WGS sequence"/>
</dbReference>
<dbReference type="STRING" id="1286106.MPL1_10427"/>
<reference evidence="1 2" key="1">
    <citation type="journal article" date="2013" name="Genome Announc.">
        <title>Draft Genome Sequence of Methylophaga lonarensis MPLT, a Haloalkaliphilic (Non-Methane-Utilizing) Methylotroph.</title>
        <authorList>
            <person name="Shetty S.A."/>
            <person name="Marathe N.P."/>
            <person name="Munot H."/>
            <person name="Antony C.P."/>
            <person name="Dhotre D.P."/>
            <person name="Murrell J.C."/>
            <person name="Shouche Y.S."/>
        </authorList>
    </citation>
    <scope>NUCLEOTIDE SEQUENCE [LARGE SCALE GENOMIC DNA]</scope>
    <source>
        <strain evidence="1 2">MPL</strain>
    </source>
</reference>
<dbReference type="EMBL" id="APHR01000057">
    <property type="protein sequence ID" value="EMR12408.1"/>
    <property type="molecule type" value="Genomic_DNA"/>
</dbReference>
<name>M7NUF5_9GAMM</name>
<accession>M7NUF5</accession>
<keyword evidence="2" id="KW-1185">Reference proteome</keyword>
<evidence type="ECO:0000313" key="2">
    <source>
        <dbReference type="Proteomes" id="UP000012019"/>
    </source>
</evidence>
<sequence length="512" mass="58064">MSFPLPGTDLPVLKLNIPPSEGKASNVELNETLLKHWVEKLSAEDLPAFLGAYQQPLYHFNHRSMPPLVRLKMLEIYRQPLNRMVMQLTSWELSQSARSIEQQNQLIDSLMQRLNELAIGYKITIMNAAAENNTLTHNAVAKMAIHRAIEQLSYLIIHAYKFYRQPPAGIYHDLHQLFLACLQAGIGDETPNMSLQQLKAEGSYQHRYIQMMLLGICDPYSLRSNTVLKVYRMMGQLAPLAETQLHQNFNAVQGMFYINAKSDRLPEPGIYARPTESESVLVALNTKNILNGIERLLKQASSEAELDITLINQITPYLNSAYQRKQPRQPVTGAVAACVIQGFTSIHRQFAPQDQCPLDTQQSWQILNKNDRGFLLSSPLNDKQHRLTVGELVAMTEVLQDQRAGVTRLATIQWLRHDRQGQTKLGLALLPGTAKPIHFRVPSQDQLQPALLIPESVHPPFPASIICHSGVYRPEQILQLQSSKKFLNFTIHCKQLIDNYGDSERITIHYCE</sequence>
<dbReference type="RefSeq" id="WP_009727055.1">
    <property type="nucleotide sequence ID" value="NZ_APHR01000057.1"/>
</dbReference>
<comment type="caution">
    <text evidence="1">The sequence shown here is derived from an EMBL/GenBank/DDBJ whole genome shotgun (WGS) entry which is preliminary data.</text>
</comment>
<protein>
    <recommendedName>
        <fullName evidence="3">Molecular chaperone</fullName>
    </recommendedName>
</protein>
<evidence type="ECO:0000313" key="1">
    <source>
        <dbReference type="EMBL" id="EMR12408.1"/>
    </source>
</evidence>
<organism evidence="1 2">
    <name type="scientific">Methylophaga lonarensis MPL</name>
    <dbReference type="NCBI Taxonomy" id="1286106"/>
    <lineage>
        <taxon>Bacteria</taxon>
        <taxon>Pseudomonadati</taxon>
        <taxon>Pseudomonadota</taxon>
        <taxon>Gammaproteobacteria</taxon>
        <taxon>Thiotrichales</taxon>
        <taxon>Piscirickettsiaceae</taxon>
        <taxon>Methylophaga</taxon>
    </lineage>
</organism>
<proteinExistence type="predicted"/>
<dbReference type="AlphaFoldDB" id="M7NUF5"/>
<evidence type="ECO:0008006" key="3">
    <source>
        <dbReference type="Google" id="ProtNLM"/>
    </source>
</evidence>